<keyword evidence="4" id="KW-0804">Transcription</keyword>
<name>A0ABV4P5X6_9GAMM</name>
<dbReference type="Pfam" id="PF12852">
    <property type="entry name" value="Cupin_6"/>
    <property type="match status" value="1"/>
</dbReference>
<keyword evidence="2" id="KW-0805">Transcription regulation</keyword>
<gene>
    <name evidence="6" type="ORF">ACCI49_22445</name>
</gene>
<dbReference type="EMBL" id="JBGMEK010000117">
    <property type="protein sequence ID" value="MFA0813652.1"/>
    <property type="molecule type" value="Genomic_DNA"/>
</dbReference>
<protein>
    <submittedName>
        <fullName evidence="6">Cupin domain-containing protein</fullName>
    </submittedName>
</protein>
<dbReference type="InterPro" id="IPR018060">
    <property type="entry name" value="HTH_AraC"/>
</dbReference>
<evidence type="ECO:0000256" key="3">
    <source>
        <dbReference type="ARBA" id="ARBA00023125"/>
    </source>
</evidence>
<dbReference type="InterPro" id="IPR050204">
    <property type="entry name" value="AraC_XylS_family_regulators"/>
</dbReference>
<dbReference type="InterPro" id="IPR009057">
    <property type="entry name" value="Homeodomain-like_sf"/>
</dbReference>
<dbReference type="SMART" id="SM00342">
    <property type="entry name" value="HTH_ARAC"/>
    <property type="match status" value="1"/>
</dbReference>
<dbReference type="Pfam" id="PF12833">
    <property type="entry name" value="HTH_18"/>
    <property type="match status" value="1"/>
</dbReference>
<dbReference type="PANTHER" id="PTHR46796">
    <property type="entry name" value="HTH-TYPE TRANSCRIPTIONAL ACTIVATOR RHAS-RELATED"/>
    <property type="match status" value="1"/>
</dbReference>
<dbReference type="RefSeq" id="WP_371841466.1">
    <property type="nucleotide sequence ID" value="NZ_JBGMEK010000117.1"/>
</dbReference>
<comment type="caution">
    <text evidence="6">The sequence shown here is derived from an EMBL/GenBank/DDBJ whole genome shotgun (WGS) entry which is preliminary data.</text>
</comment>
<feature type="domain" description="HTH araC/xylS-type" evidence="5">
    <location>
        <begin position="175"/>
        <end position="272"/>
    </location>
</feature>
<dbReference type="SUPFAM" id="SSF51215">
    <property type="entry name" value="Regulatory protein AraC"/>
    <property type="match status" value="1"/>
</dbReference>
<evidence type="ECO:0000313" key="6">
    <source>
        <dbReference type="EMBL" id="MFA0813652.1"/>
    </source>
</evidence>
<dbReference type="SUPFAM" id="SSF46689">
    <property type="entry name" value="Homeodomain-like"/>
    <property type="match status" value="2"/>
</dbReference>
<dbReference type="PANTHER" id="PTHR46796:SF13">
    <property type="entry name" value="HTH-TYPE TRANSCRIPTIONAL ACTIVATOR RHAS"/>
    <property type="match status" value="1"/>
</dbReference>
<keyword evidence="7" id="KW-1185">Reference proteome</keyword>
<dbReference type="PROSITE" id="PS01124">
    <property type="entry name" value="HTH_ARAC_FAMILY_2"/>
    <property type="match status" value="1"/>
</dbReference>
<dbReference type="Proteomes" id="UP001569428">
    <property type="component" value="Unassembled WGS sequence"/>
</dbReference>
<reference evidence="6 7" key="1">
    <citation type="submission" date="2024-08" db="EMBL/GenBank/DDBJ databases">
        <authorList>
            <person name="Ishaq N."/>
        </authorList>
    </citation>
    <scope>NUCLEOTIDE SEQUENCE [LARGE SCALE GENOMIC DNA]</scope>
    <source>
        <strain evidence="6 7">DSM 18651</strain>
    </source>
</reference>
<evidence type="ECO:0000313" key="7">
    <source>
        <dbReference type="Proteomes" id="UP001569428"/>
    </source>
</evidence>
<evidence type="ECO:0000256" key="4">
    <source>
        <dbReference type="ARBA" id="ARBA00023163"/>
    </source>
</evidence>
<evidence type="ECO:0000256" key="1">
    <source>
        <dbReference type="ARBA" id="ARBA00022490"/>
    </source>
</evidence>
<evidence type="ECO:0000259" key="5">
    <source>
        <dbReference type="PROSITE" id="PS01124"/>
    </source>
</evidence>
<keyword evidence="3" id="KW-0238">DNA-binding</keyword>
<proteinExistence type="predicted"/>
<accession>A0ABV4P5X6</accession>
<dbReference type="InterPro" id="IPR037923">
    <property type="entry name" value="HTH-like"/>
</dbReference>
<keyword evidence="1" id="KW-0963">Cytoplasm</keyword>
<sequence length="275" mass="30077">MVDRLAALLDYFSVTARAFHTGTLCGINGLNGEDDLGQLHLIRQGAVEISHSGTPAVHITEPSLLFYPRPLAHRFITDPESGADFACANLSFDGGPNNPIAAALPDFICLPLSALVSSQNLLNLLFEEAFAQNCGRQAILDRLFEVIVIQLLRHLMEEGLTQIGMLAGMAHPRLRLALIAIHEQPAHDWSVEELANQAGMSRSVFAKSFRERIGSTPAAYLQNWRISLVQRALKQGLPLKLLVDEVGYGSEAALSRAFKACVGSSPREWLKQQTL</sequence>
<evidence type="ECO:0000256" key="2">
    <source>
        <dbReference type="ARBA" id="ARBA00023015"/>
    </source>
</evidence>
<dbReference type="InterPro" id="IPR032783">
    <property type="entry name" value="AraC_lig"/>
</dbReference>
<organism evidence="6 7">
    <name type="scientific">Microbulbifer epialgicus</name>
    <dbReference type="NCBI Taxonomy" id="393907"/>
    <lineage>
        <taxon>Bacteria</taxon>
        <taxon>Pseudomonadati</taxon>
        <taxon>Pseudomonadota</taxon>
        <taxon>Gammaproteobacteria</taxon>
        <taxon>Cellvibrionales</taxon>
        <taxon>Microbulbiferaceae</taxon>
        <taxon>Microbulbifer</taxon>
    </lineage>
</organism>
<dbReference type="Gene3D" id="1.10.10.60">
    <property type="entry name" value="Homeodomain-like"/>
    <property type="match status" value="2"/>
</dbReference>